<reference evidence="2 3" key="1">
    <citation type="journal article" date="2019" name="Sci. Rep.">
        <title>Comparative genomics of chytrid fungi reveal insights into the obligate biotrophic and pathogenic lifestyle of Synchytrium endobioticum.</title>
        <authorList>
            <person name="van de Vossenberg B.T.L.H."/>
            <person name="Warris S."/>
            <person name="Nguyen H.D.T."/>
            <person name="van Gent-Pelzer M.P.E."/>
            <person name="Joly D.L."/>
            <person name="van de Geest H.C."/>
            <person name="Bonants P.J.M."/>
            <person name="Smith D.S."/>
            <person name="Levesque C.A."/>
            <person name="van der Lee T.A.J."/>
        </authorList>
    </citation>
    <scope>NUCLEOTIDE SEQUENCE [LARGE SCALE GENOMIC DNA]</scope>
    <source>
        <strain evidence="2 3">MB42</strain>
    </source>
</reference>
<dbReference type="VEuPathDB" id="FungiDB:SeMB42_g00825"/>
<dbReference type="Proteomes" id="UP000317494">
    <property type="component" value="Unassembled WGS sequence"/>
</dbReference>
<gene>
    <name evidence="2" type="ORF">SeMB42_g00825</name>
</gene>
<feature type="compositionally biased region" description="Basic and acidic residues" evidence="1">
    <location>
        <begin position="272"/>
        <end position="287"/>
    </location>
</feature>
<name>A0A507DR84_9FUNG</name>
<organism evidence="2 3">
    <name type="scientific">Synchytrium endobioticum</name>
    <dbReference type="NCBI Taxonomy" id="286115"/>
    <lineage>
        <taxon>Eukaryota</taxon>
        <taxon>Fungi</taxon>
        <taxon>Fungi incertae sedis</taxon>
        <taxon>Chytridiomycota</taxon>
        <taxon>Chytridiomycota incertae sedis</taxon>
        <taxon>Chytridiomycetes</taxon>
        <taxon>Synchytriales</taxon>
        <taxon>Synchytriaceae</taxon>
        <taxon>Synchytrium</taxon>
    </lineage>
</organism>
<evidence type="ECO:0000313" key="2">
    <source>
        <dbReference type="EMBL" id="TPX53360.1"/>
    </source>
</evidence>
<sequence>MVTYQRSAGDYGLSNPYPPNVTWCEKSPAGRGVGGSPGWCHWRSGIALDKERNMSREVGPRCRGTMSKLVLIQLVLACLGFISDATDPYAPLSAAIERARGLLKEFAMELLARIRGGPVRLRLIAVTQVLRSYNVPIHLTSEILRPLTIGNLERMMQDLESLIAAMPDPDAELRRRDGKPAEPSAGTCSKHACEVLLKKFELKRMRELDPYISRPSSSSTCLKEKLDSHRKLVGIEAGELAELGTHSDWMRVDMENAPTALRERIDMLKLDTNSHHQPRDNNGKQSRDFTSISGLDRLGTPTFQTPGGRCSAGALPLQQQMARS</sequence>
<comment type="caution">
    <text evidence="2">The sequence shown here is derived from an EMBL/GenBank/DDBJ whole genome shotgun (WGS) entry which is preliminary data.</text>
</comment>
<protein>
    <submittedName>
        <fullName evidence="2">Uncharacterized protein</fullName>
    </submittedName>
</protein>
<dbReference type="EMBL" id="QEAN01000018">
    <property type="protein sequence ID" value="TPX53360.1"/>
    <property type="molecule type" value="Genomic_DNA"/>
</dbReference>
<evidence type="ECO:0000313" key="3">
    <source>
        <dbReference type="Proteomes" id="UP000317494"/>
    </source>
</evidence>
<keyword evidence="3" id="KW-1185">Reference proteome</keyword>
<evidence type="ECO:0000256" key="1">
    <source>
        <dbReference type="SAM" id="MobiDB-lite"/>
    </source>
</evidence>
<feature type="region of interest" description="Disordered" evidence="1">
    <location>
        <begin position="272"/>
        <end position="324"/>
    </location>
</feature>
<dbReference type="AlphaFoldDB" id="A0A507DR84"/>
<accession>A0A507DR84</accession>
<proteinExistence type="predicted"/>